<feature type="transmembrane region" description="Helical" evidence="1">
    <location>
        <begin position="58"/>
        <end position="80"/>
    </location>
</feature>
<feature type="transmembrane region" description="Helical" evidence="1">
    <location>
        <begin position="289"/>
        <end position="314"/>
    </location>
</feature>
<evidence type="ECO:0000313" key="2">
    <source>
        <dbReference type="EMBL" id="PZO99800.1"/>
    </source>
</evidence>
<keyword evidence="1" id="KW-0472">Membrane</keyword>
<evidence type="ECO:0000313" key="3">
    <source>
        <dbReference type="Proteomes" id="UP000249451"/>
    </source>
</evidence>
<feature type="transmembrane region" description="Helical" evidence="1">
    <location>
        <begin position="166"/>
        <end position="185"/>
    </location>
</feature>
<comment type="caution">
    <text evidence="2">The sequence shown here is derived from an EMBL/GenBank/DDBJ whole genome shotgun (WGS) entry which is preliminary data.</text>
</comment>
<organism evidence="2 3">
    <name type="scientific">Corynebacterium urealyticum</name>
    <dbReference type="NCBI Taxonomy" id="43771"/>
    <lineage>
        <taxon>Bacteria</taxon>
        <taxon>Bacillati</taxon>
        <taxon>Actinomycetota</taxon>
        <taxon>Actinomycetes</taxon>
        <taxon>Mycobacteriales</taxon>
        <taxon>Corynebacteriaceae</taxon>
        <taxon>Corynebacterium</taxon>
    </lineage>
</organism>
<sequence>MFLQEWPLTFFTILSQMAVGAFIILGLIQVSSRRRVGAVADKDRAEAKAQALERVSDAALYAIGPLMVAGFIAAFFHLGNPMNGINVIRGVPSSPLAQEVMMGVGFAVLGFAFAATQWFHWGSSRLRFVLAIVTALWGLAFVWSMARLYMLPTIPHWDHWTTPAQFYVTTFLSGALAIGTALAWFPKLRDKPWLNKLMPANRRPADMSDTHVDYVNRLVQRSLQGIGVLSVLLLPIELFVIIFAYSRPDSVNPAAFAFPTGWFVLRLALLIIGAGLMGLFLARTKRDDINLLLTLVMTSYILVTISEVIGRFIFYGGMDRIGI</sequence>
<accession>A0A2W5AZ93</accession>
<keyword evidence="1" id="KW-0812">Transmembrane</keyword>
<dbReference type="PANTHER" id="PTHR38095">
    <property type="entry name" value="ANAEROBIC DIMETHYL SULFOXIDE REDUCTASE CHAIN YNFH"/>
    <property type="match status" value="1"/>
</dbReference>
<feature type="transmembrane region" description="Helical" evidence="1">
    <location>
        <begin position="128"/>
        <end position="146"/>
    </location>
</feature>
<protein>
    <submittedName>
        <fullName evidence="2">Dimethyl sulfoxide reductase</fullName>
    </submittedName>
</protein>
<reference evidence="2 3" key="1">
    <citation type="submission" date="2017-11" db="EMBL/GenBank/DDBJ databases">
        <title>Infants hospitalized years apart are colonized by the same room-sourced microbial strains.</title>
        <authorList>
            <person name="Brooks B."/>
            <person name="Olm M.R."/>
            <person name="Firek B.A."/>
            <person name="Baker R."/>
            <person name="Thomas B.C."/>
            <person name="Morowitz M.J."/>
            <person name="Banfield J.F."/>
        </authorList>
    </citation>
    <scope>NUCLEOTIDE SEQUENCE [LARGE SCALE GENOMIC DNA]</scope>
    <source>
        <strain evidence="2">S2_012_000_R3_87</strain>
    </source>
</reference>
<dbReference type="EMBL" id="QFNY01000170">
    <property type="protein sequence ID" value="PZO99800.1"/>
    <property type="molecule type" value="Genomic_DNA"/>
</dbReference>
<dbReference type="GO" id="GO:0019645">
    <property type="term" value="P:anaerobic electron transport chain"/>
    <property type="evidence" value="ECO:0007669"/>
    <property type="project" value="InterPro"/>
</dbReference>
<gene>
    <name evidence="2" type="ORF">DI609_07565</name>
</gene>
<evidence type="ECO:0000256" key="1">
    <source>
        <dbReference type="SAM" id="Phobius"/>
    </source>
</evidence>
<name>A0A2W5AZ93_9CORY</name>
<dbReference type="PANTHER" id="PTHR38095:SF1">
    <property type="entry name" value="ANAEROBIC DIMETHYL SULFOXIDE REDUCTASE CHAIN YNFH"/>
    <property type="match status" value="1"/>
</dbReference>
<dbReference type="Pfam" id="PF04976">
    <property type="entry name" value="DmsC"/>
    <property type="match status" value="1"/>
</dbReference>
<dbReference type="InterPro" id="IPR007059">
    <property type="entry name" value="DmsC"/>
</dbReference>
<dbReference type="GO" id="GO:0009390">
    <property type="term" value="C:dimethyl sulfoxide reductase complex"/>
    <property type="evidence" value="ECO:0007669"/>
    <property type="project" value="TreeGrafter"/>
</dbReference>
<feature type="transmembrane region" description="Helical" evidence="1">
    <location>
        <begin position="6"/>
        <end position="28"/>
    </location>
</feature>
<keyword evidence="1" id="KW-1133">Transmembrane helix</keyword>
<feature type="transmembrane region" description="Helical" evidence="1">
    <location>
        <begin position="226"/>
        <end position="245"/>
    </location>
</feature>
<dbReference type="GO" id="GO:0009389">
    <property type="term" value="F:dimethyl sulfoxide reductase activity"/>
    <property type="evidence" value="ECO:0007669"/>
    <property type="project" value="TreeGrafter"/>
</dbReference>
<dbReference type="GO" id="GO:0005886">
    <property type="term" value="C:plasma membrane"/>
    <property type="evidence" value="ECO:0007669"/>
    <property type="project" value="TreeGrafter"/>
</dbReference>
<dbReference type="Proteomes" id="UP000249451">
    <property type="component" value="Unassembled WGS sequence"/>
</dbReference>
<proteinExistence type="predicted"/>
<feature type="transmembrane region" description="Helical" evidence="1">
    <location>
        <begin position="100"/>
        <end position="121"/>
    </location>
</feature>
<feature type="transmembrane region" description="Helical" evidence="1">
    <location>
        <begin position="257"/>
        <end position="282"/>
    </location>
</feature>
<dbReference type="AlphaFoldDB" id="A0A2W5AZ93"/>